<dbReference type="GO" id="GO:0003677">
    <property type="term" value="F:DNA binding"/>
    <property type="evidence" value="ECO:0007669"/>
    <property type="project" value="InterPro"/>
</dbReference>
<dbReference type="CDD" id="cd00093">
    <property type="entry name" value="HTH_XRE"/>
    <property type="match status" value="1"/>
</dbReference>
<sequence length="86" mass="9802">MHSLGQRIREIRLKTGLTQIELAKGLCTPSMVSQIESDRARPSYKILVALAARLEVPLEYLVKEVNFELENSSKYKMALQQKRGDL</sequence>
<dbReference type="InterPro" id="IPR001387">
    <property type="entry name" value="Cro/C1-type_HTH"/>
</dbReference>
<dbReference type="InterPro" id="IPR053163">
    <property type="entry name" value="HTH-type_regulator_Rgg"/>
</dbReference>
<evidence type="ECO:0000313" key="2">
    <source>
        <dbReference type="EMBL" id="ASS76748.1"/>
    </source>
</evidence>
<dbReference type="PANTHER" id="PTHR37038">
    <property type="entry name" value="TRANSCRIPTIONAL REGULATOR-RELATED"/>
    <property type="match status" value="1"/>
</dbReference>
<proteinExistence type="predicted"/>
<reference evidence="2 3" key="1">
    <citation type="journal article" date="2015" name="Int. J. Syst. Evol. Microbiol.">
        <title>Tumebacillus algifaecis sp. nov., isolated from decomposing algal scum.</title>
        <authorList>
            <person name="Wu Y.F."/>
            <person name="Zhang B."/>
            <person name="Xing P."/>
            <person name="Wu Q.L."/>
            <person name="Liu S.J."/>
        </authorList>
    </citation>
    <scope>NUCLEOTIDE SEQUENCE [LARGE SCALE GENOMIC DNA]</scope>
    <source>
        <strain evidence="2 3">THMBR28</strain>
    </source>
</reference>
<dbReference type="InterPro" id="IPR011990">
    <property type="entry name" value="TPR-like_helical_dom_sf"/>
</dbReference>
<organism evidence="2 3">
    <name type="scientific">Tumebacillus algifaecis</name>
    <dbReference type="NCBI Taxonomy" id="1214604"/>
    <lineage>
        <taxon>Bacteria</taxon>
        <taxon>Bacillati</taxon>
        <taxon>Bacillota</taxon>
        <taxon>Bacilli</taxon>
        <taxon>Bacillales</taxon>
        <taxon>Alicyclobacillaceae</taxon>
        <taxon>Tumebacillus</taxon>
    </lineage>
</organism>
<feature type="domain" description="HTH cro/C1-type" evidence="1">
    <location>
        <begin position="8"/>
        <end position="61"/>
    </location>
</feature>
<dbReference type="SMART" id="SM00530">
    <property type="entry name" value="HTH_XRE"/>
    <property type="match status" value="1"/>
</dbReference>
<dbReference type="PROSITE" id="PS50943">
    <property type="entry name" value="HTH_CROC1"/>
    <property type="match status" value="1"/>
</dbReference>
<dbReference type="Proteomes" id="UP000214688">
    <property type="component" value="Chromosome"/>
</dbReference>
<dbReference type="RefSeq" id="WP_094237975.1">
    <property type="nucleotide sequence ID" value="NZ_CP022657.1"/>
</dbReference>
<dbReference type="AlphaFoldDB" id="A0A223D577"/>
<protein>
    <recommendedName>
        <fullName evidence="1">HTH cro/C1-type domain-containing protein</fullName>
    </recommendedName>
</protein>
<keyword evidence="3" id="KW-1185">Reference proteome</keyword>
<evidence type="ECO:0000259" key="1">
    <source>
        <dbReference type="PROSITE" id="PS50943"/>
    </source>
</evidence>
<accession>A0A223D577</accession>
<dbReference type="InterPro" id="IPR010982">
    <property type="entry name" value="Lambda_DNA-bd_dom_sf"/>
</dbReference>
<name>A0A223D577_9BACL</name>
<dbReference type="KEGG" id="tab:CIG75_18590"/>
<gene>
    <name evidence="2" type="ORF">CIG75_18590</name>
</gene>
<dbReference type="Pfam" id="PF01381">
    <property type="entry name" value="HTH_3"/>
    <property type="match status" value="1"/>
</dbReference>
<dbReference type="EMBL" id="CP022657">
    <property type="protein sequence ID" value="ASS76748.1"/>
    <property type="molecule type" value="Genomic_DNA"/>
</dbReference>
<dbReference type="PANTHER" id="PTHR37038:SF14">
    <property type="entry name" value="TRANSCRIPTIONAL ACTIVATOR"/>
    <property type="match status" value="1"/>
</dbReference>
<dbReference type="SUPFAM" id="SSF47413">
    <property type="entry name" value="lambda repressor-like DNA-binding domains"/>
    <property type="match status" value="1"/>
</dbReference>
<dbReference type="Gene3D" id="1.25.40.10">
    <property type="entry name" value="Tetratricopeptide repeat domain"/>
    <property type="match status" value="1"/>
</dbReference>
<dbReference type="OrthoDB" id="2470999at2"/>
<evidence type="ECO:0000313" key="3">
    <source>
        <dbReference type="Proteomes" id="UP000214688"/>
    </source>
</evidence>